<organism evidence="2 3">
    <name type="scientific">Bradyrhizobium retamae</name>
    <dbReference type="NCBI Taxonomy" id="1300035"/>
    <lineage>
        <taxon>Bacteria</taxon>
        <taxon>Pseudomonadati</taxon>
        <taxon>Pseudomonadota</taxon>
        <taxon>Alphaproteobacteria</taxon>
        <taxon>Hyphomicrobiales</taxon>
        <taxon>Nitrobacteraceae</taxon>
        <taxon>Bradyrhizobium</taxon>
    </lineage>
</organism>
<comment type="caution">
    <text evidence="2">The sequence shown here is derived from an EMBL/GenBank/DDBJ whole genome shotgun (WGS) entry which is preliminary data.</text>
</comment>
<feature type="region of interest" description="Disordered" evidence="1">
    <location>
        <begin position="48"/>
        <end position="133"/>
    </location>
</feature>
<feature type="compositionally biased region" description="Low complexity" evidence="1">
    <location>
        <begin position="118"/>
        <end position="128"/>
    </location>
</feature>
<dbReference type="EMBL" id="LLYA01000170">
    <property type="protein sequence ID" value="KRR21736.1"/>
    <property type="molecule type" value="Genomic_DNA"/>
</dbReference>
<name>A0A0R3MN53_9BRAD</name>
<evidence type="ECO:0000313" key="2">
    <source>
        <dbReference type="EMBL" id="KRR21736.1"/>
    </source>
</evidence>
<dbReference type="Gene3D" id="3.30.1150.10">
    <property type="match status" value="1"/>
</dbReference>
<reference evidence="2 3" key="1">
    <citation type="submission" date="2014-03" db="EMBL/GenBank/DDBJ databases">
        <title>Bradyrhizobium valentinum sp. nov., isolated from effective nodules of Lupinus mariae-josephae, a lupine endemic of basic-lime soils in Eastern Spain.</title>
        <authorList>
            <person name="Duran D."/>
            <person name="Rey L."/>
            <person name="Navarro A."/>
            <person name="Busquets A."/>
            <person name="Imperial J."/>
            <person name="Ruiz-Argueso T."/>
        </authorList>
    </citation>
    <scope>NUCLEOTIDE SEQUENCE [LARGE SCALE GENOMIC DNA]</scope>
    <source>
        <strain evidence="2 3">Ro19</strain>
    </source>
</reference>
<dbReference type="Proteomes" id="UP000052023">
    <property type="component" value="Unassembled WGS sequence"/>
</dbReference>
<accession>A0A0R3MN53</accession>
<gene>
    <name evidence="2" type="ORF">CQ13_06720</name>
</gene>
<dbReference type="AlphaFoldDB" id="A0A0R3MN53"/>
<evidence type="ECO:0000256" key="1">
    <source>
        <dbReference type="SAM" id="MobiDB-lite"/>
    </source>
</evidence>
<feature type="compositionally biased region" description="Low complexity" evidence="1">
    <location>
        <begin position="94"/>
        <end position="110"/>
    </location>
</feature>
<proteinExistence type="predicted"/>
<dbReference type="OrthoDB" id="7161229at2"/>
<protein>
    <recommendedName>
        <fullName evidence="4">Cell envelope biogenesis protein TolA</fullName>
    </recommendedName>
</protein>
<keyword evidence="3" id="KW-1185">Reference proteome</keyword>
<evidence type="ECO:0008006" key="4">
    <source>
        <dbReference type="Google" id="ProtNLM"/>
    </source>
</evidence>
<feature type="region of interest" description="Disordered" evidence="1">
    <location>
        <begin position="152"/>
        <end position="174"/>
    </location>
</feature>
<sequence>MELRRIIPAEITASAVAHVSLLTLFLLFSEVHPFGSVTAEQVPVEIVTPQEIPEQPKPAEQQAAETRAEPAPIPQPDFSPLETPAAASPPPPSGQLQPSPQKQAALAAPLAAPPQPVAQPSSQPAAPAYTPPEPDISIKYHVLLGLPPDIALQPQAPTQAHNKDDDNFDGPATETADISSTLIAEFRRHLKTCSKLPASLSGTDDVKVKLRVLMTPDGRLAAEPILIEASASMKGPLLMQGAISALSACQPYAMLPVDRYGEWKVLDLSFTPQDFTSG</sequence>
<evidence type="ECO:0000313" key="3">
    <source>
        <dbReference type="Proteomes" id="UP000052023"/>
    </source>
</evidence>